<protein>
    <submittedName>
        <fullName evidence="1">Uncharacterized protein</fullName>
    </submittedName>
</protein>
<proteinExistence type="predicted"/>
<organism evidence="1 2">
    <name type="scientific">Halalkalicoccus tibetensis</name>
    <dbReference type="NCBI Taxonomy" id="175632"/>
    <lineage>
        <taxon>Archaea</taxon>
        <taxon>Methanobacteriati</taxon>
        <taxon>Methanobacteriota</taxon>
        <taxon>Stenosarchaea group</taxon>
        <taxon>Halobacteria</taxon>
        <taxon>Halobacteriales</taxon>
        <taxon>Halococcaceae</taxon>
        <taxon>Halalkalicoccus</taxon>
    </lineage>
</organism>
<reference evidence="1 2" key="1">
    <citation type="journal article" date="2019" name="Int. J. Syst. Evol. Microbiol.">
        <title>The Global Catalogue of Microorganisms (GCM) 10K type strain sequencing project: providing services to taxonomists for standard genome sequencing and annotation.</title>
        <authorList>
            <consortium name="The Broad Institute Genomics Platform"/>
            <consortium name="The Broad Institute Genome Sequencing Center for Infectious Disease"/>
            <person name="Wu L."/>
            <person name="Ma J."/>
        </authorList>
    </citation>
    <scope>NUCLEOTIDE SEQUENCE [LARGE SCALE GENOMIC DNA]</scope>
    <source>
        <strain evidence="1 2">CGMCC 1.3240</strain>
    </source>
</reference>
<evidence type="ECO:0000313" key="2">
    <source>
        <dbReference type="Proteomes" id="UP001596312"/>
    </source>
</evidence>
<evidence type="ECO:0000313" key="1">
    <source>
        <dbReference type="EMBL" id="MFC6905394.1"/>
    </source>
</evidence>
<sequence>MFQERELTPELAGVREDHAPGALVLDCEGDFETLPPEALDDLALLTEGISPANHPDEWLPADAPEVLRRYAGPDLVVGLPGDGSVAWTTQTTPPICFVKARVEGVPDSFVEFLIAEALVEVGLDLPEGFLDFFGESYPDLARATSLGPNATYQVAAALYTGWRGLHTREVFAGWGDERPELHAAWVDAGERLEGRVGELPKLVATGELDFAEATELACSAIKHGLELPAGFAALDTGAYREHGAPFAVRWAEKTFGELEE</sequence>
<dbReference type="RefSeq" id="WP_340603919.1">
    <property type="nucleotide sequence ID" value="NZ_JBBMXV010000003.1"/>
</dbReference>
<name>A0ABD5V5J8_9EURY</name>
<keyword evidence="2" id="KW-1185">Reference proteome</keyword>
<gene>
    <name evidence="1" type="ORF">ACFQGH_09330</name>
</gene>
<dbReference type="Pfam" id="PF23363">
    <property type="entry name" value="DUF7089"/>
    <property type="match status" value="1"/>
</dbReference>
<dbReference type="InterPro" id="IPR055515">
    <property type="entry name" value="DUF7089"/>
</dbReference>
<dbReference type="EMBL" id="JBHSXQ010000003">
    <property type="protein sequence ID" value="MFC6905394.1"/>
    <property type="molecule type" value="Genomic_DNA"/>
</dbReference>
<comment type="caution">
    <text evidence="1">The sequence shown here is derived from an EMBL/GenBank/DDBJ whole genome shotgun (WGS) entry which is preliminary data.</text>
</comment>
<dbReference type="AlphaFoldDB" id="A0ABD5V5J8"/>
<dbReference type="Proteomes" id="UP001596312">
    <property type="component" value="Unassembled WGS sequence"/>
</dbReference>
<accession>A0ABD5V5J8</accession>